<organism evidence="1 2">
    <name type="scientific">Rotaria magnacalcarata</name>
    <dbReference type="NCBI Taxonomy" id="392030"/>
    <lineage>
        <taxon>Eukaryota</taxon>
        <taxon>Metazoa</taxon>
        <taxon>Spiralia</taxon>
        <taxon>Gnathifera</taxon>
        <taxon>Rotifera</taxon>
        <taxon>Eurotatoria</taxon>
        <taxon>Bdelloidea</taxon>
        <taxon>Philodinida</taxon>
        <taxon>Philodinidae</taxon>
        <taxon>Rotaria</taxon>
    </lineage>
</organism>
<dbReference type="GO" id="GO:0030139">
    <property type="term" value="C:endocytic vesicle"/>
    <property type="evidence" value="ECO:0007669"/>
    <property type="project" value="TreeGrafter"/>
</dbReference>
<dbReference type="GO" id="GO:0006897">
    <property type="term" value="P:endocytosis"/>
    <property type="evidence" value="ECO:0007669"/>
    <property type="project" value="TreeGrafter"/>
</dbReference>
<dbReference type="EMBL" id="CAJOBI010278796">
    <property type="protein sequence ID" value="CAF5147015.1"/>
    <property type="molecule type" value="Genomic_DNA"/>
</dbReference>
<dbReference type="InterPro" id="IPR011989">
    <property type="entry name" value="ARM-like"/>
</dbReference>
<dbReference type="SUPFAM" id="SSF48371">
    <property type="entry name" value="ARM repeat"/>
    <property type="match status" value="1"/>
</dbReference>
<dbReference type="GO" id="GO:0008104">
    <property type="term" value="P:intracellular protein localization"/>
    <property type="evidence" value="ECO:0007669"/>
    <property type="project" value="TreeGrafter"/>
</dbReference>
<accession>A0A8S3FZR1</accession>
<dbReference type="PANTHER" id="PTHR21663:SF0">
    <property type="entry name" value="HEAT REPEAT-CONTAINING PROTEIN 5B"/>
    <property type="match status" value="1"/>
</dbReference>
<sequence>AMLELAQSLILNEEALNSLPENKRPVFIYEWLCFLNKVLVAAQKNDIRECQPRIVEQLMQQVQYGPGPPIRTLIGRNLATLFSVGDPFPLFNTVNRCNEVLKSKDETAKLATVVVIGALYERLGRLVGRSYEDTVQLLLKMLKNGDSQMRFEIMFTFEHIINGLGSAGNNIHREIFKLAKTYICDRAMPVRSAAAMVLIIKIL</sequence>
<gene>
    <name evidence="1" type="ORF">SMN809_LOCUS63688</name>
</gene>
<dbReference type="AlphaFoldDB" id="A0A8S3FZR1"/>
<dbReference type="GO" id="GO:0042147">
    <property type="term" value="P:retrograde transport, endosome to Golgi"/>
    <property type="evidence" value="ECO:0007669"/>
    <property type="project" value="TreeGrafter"/>
</dbReference>
<dbReference type="GO" id="GO:0005794">
    <property type="term" value="C:Golgi apparatus"/>
    <property type="evidence" value="ECO:0007669"/>
    <property type="project" value="TreeGrafter"/>
</dbReference>
<feature type="non-terminal residue" evidence="1">
    <location>
        <position position="1"/>
    </location>
</feature>
<dbReference type="InterPro" id="IPR016024">
    <property type="entry name" value="ARM-type_fold"/>
</dbReference>
<protein>
    <submittedName>
        <fullName evidence="1">Uncharacterized protein</fullName>
    </submittedName>
</protein>
<comment type="caution">
    <text evidence="1">The sequence shown here is derived from an EMBL/GenBank/DDBJ whole genome shotgun (WGS) entry which is preliminary data.</text>
</comment>
<reference evidence="1" key="1">
    <citation type="submission" date="2021-02" db="EMBL/GenBank/DDBJ databases">
        <authorList>
            <person name="Nowell W R."/>
        </authorList>
    </citation>
    <scope>NUCLEOTIDE SEQUENCE</scope>
</reference>
<proteinExistence type="predicted"/>
<dbReference type="Proteomes" id="UP000676336">
    <property type="component" value="Unassembled WGS sequence"/>
</dbReference>
<dbReference type="GO" id="GO:0016020">
    <property type="term" value="C:membrane"/>
    <property type="evidence" value="ECO:0007669"/>
    <property type="project" value="TreeGrafter"/>
</dbReference>
<dbReference type="InterPro" id="IPR040108">
    <property type="entry name" value="Laa1/Sip1/HEATR5"/>
</dbReference>
<name>A0A8S3FZR1_9BILA</name>
<evidence type="ECO:0000313" key="1">
    <source>
        <dbReference type="EMBL" id="CAF5147015.1"/>
    </source>
</evidence>
<dbReference type="GO" id="GO:0005829">
    <property type="term" value="C:cytosol"/>
    <property type="evidence" value="ECO:0007669"/>
    <property type="project" value="GOC"/>
</dbReference>
<evidence type="ECO:0000313" key="2">
    <source>
        <dbReference type="Proteomes" id="UP000676336"/>
    </source>
</evidence>
<dbReference type="Gene3D" id="1.25.10.10">
    <property type="entry name" value="Leucine-rich Repeat Variant"/>
    <property type="match status" value="1"/>
</dbReference>
<dbReference type="PANTHER" id="PTHR21663">
    <property type="entry name" value="HYPOTHETICAL HEAT DOMAIN-CONTAINING"/>
    <property type="match status" value="1"/>
</dbReference>